<evidence type="ECO:0000259" key="3">
    <source>
        <dbReference type="PROSITE" id="PS50048"/>
    </source>
</evidence>
<protein>
    <recommendedName>
        <fullName evidence="3">Zn(2)-C6 fungal-type domain-containing protein</fullName>
    </recommendedName>
</protein>
<dbReference type="PROSITE" id="PS00463">
    <property type="entry name" value="ZN2_CY6_FUNGAL_1"/>
    <property type="match status" value="1"/>
</dbReference>
<dbReference type="PANTHER" id="PTHR38791">
    <property type="entry name" value="ZN(II)2CYS6 TRANSCRIPTION FACTOR (EUROFUNG)-RELATED-RELATED"/>
    <property type="match status" value="1"/>
</dbReference>
<dbReference type="InterPro" id="IPR053175">
    <property type="entry name" value="DHMBA_Reg_Transcription_Factor"/>
</dbReference>
<dbReference type="GO" id="GO:0000981">
    <property type="term" value="F:DNA-binding transcription factor activity, RNA polymerase II-specific"/>
    <property type="evidence" value="ECO:0007669"/>
    <property type="project" value="InterPro"/>
</dbReference>
<dbReference type="Proteomes" id="UP000651452">
    <property type="component" value="Unassembled WGS sequence"/>
</dbReference>
<evidence type="ECO:0000256" key="1">
    <source>
        <dbReference type="ARBA" id="ARBA00023242"/>
    </source>
</evidence>
<accession>A0A8H7MBB9</accession>
<proteinExistence type="predicted"/>
<dbReference type="PANTHER" id="PTHR38791:SF1">
    <property type="entry name" value="TRANSCRIPTION FACTOR, PUTATIVE-RELATED"/>
    <property type="match status" value="1"/>
</dbReference>
<dbReference type="SMART" id="SM00066">
    <property type="entry name" value="GAL4"/>
    <property type="match status" value="1"/>
</dbReference>
<organism evidence="4 5">
    <name type="scientific">Ascochyta lentis</name>
    <dbReference type="NCBI Taxonomy" id="205686"/>
    <lineage>
        <taxon>Eukaryota</taxon>
        <taxon>Fungi</taxon>
        <taxon>Dikarya</taxon>
        <taxon>Ascomycota</taxon>
        <taxon>Pezizomycotina</taxon>
        <taxon>Dothideomycetes</taxon>
        <taxon>Pleosporomycetidae</taxon>
        <taxon>Pleosporales</taxon>
        <taxon>Pleosporineae</taxon>
        <taxon>Didymellaceae</taxon>
        <taxon>Ascochyta</taxon>
    </lineage>
</organism>
<keyword evidence="5" id="KW-1185">Reference proteome</keyword>
<evidence type="ECO:0000313" key="5">
    <source>
        <dbReference type="Proteomes" id="UP000651452"/>
    </source>
</evidence>
<dbReference type="InterPro" id="IPR001138">
    <property type="entry name" value="Zn2Cys6_DnaBD"/>
</dbReference>
<dbReference type="OrthoDB" id="2991872at2759"/>
<dbReference type="SUPFAM" id="SSF57701">
    <property type="entry name" value="Zn2/Cys6 DNA-binding domain"/>
    <property type="match status" value="1"/>
</dbReference>
<evidence type="ECO:0000313" key="4">
    <source>
        <dbReference type="EMBL" id="KAF9690471.1"/>
    </source>
</evidence>
<reference evidence="4" key="2">
    <citation type="submission" date="2020-09" db="EMBL/GenBank/DDBJ databases">
        <title>Reference genome assembly for Australian Ascochyta lentis isolate Al4.</title>
        <authorList>
            <person name="Lee R.C."/>
            <person name="Farfan-Caceres L.M."/>
            <person name="Debler J.W."/>
            <person name="Williams A.H."/>
            <person name="Henares B.M."/>
        </authorList>
    </citation>
    <scope>NUCLEOTIDE SEQUENCE</scope>
    <source>
        <strain evidence="4">Al4</strain>
    </source>
</reference>
<feature type="region of interest" description="Disordered" evidence="2">
    <location>
        <begin position="450"/>
        <end position="477"/>
    </location>
</feature>
<dbReference type="AlphaFoldDB" id="A0A8H7MBB9"/>
<comment type="caution">
    <text evidence="4">The sequence shown here is derived from an EMBL/GenBank/DDBJ whole genome shotgun (WGS) entry which is preliminary data.</text>
</comment>
<dbReference type="GO" id="GO:0008270">
    <property type="term" value="F:zinc ion binding"/>
    <property type="evidence" value="ECO:0007669"/>
    <property type="project" value="InterPro"/>
</dbReference>
<dbReference type="Gene3D" id="4.10.240.10">
    <property type="entry name" value="Zn(2)-C6 fungal-type DNA-binding domain"/>
    <property type="match status" value="1"/>
</dbReference>
<keyword evidence="1" id="KW-0539">Nucleus</keyword>
<dbReference type="EMBL" id="RZGK01000023">
    <property type="protein sequence ID" value="KAF9690471.1"/>
    <property type="molecule type" value="Genomic_DNA"/>
</dbReference>
<sequence length="1108" mass="123528">MVYRGRPSTGCKNCRERKVKCDEALDGCLKCAKARIPCPGYDRSVDVFFHDETARTEVKAKKAKAKAIALRDARHASSRASSVASNELLPSPILAQETPGKESPGILLLAPLIDQGIAYFMSHYATGLDQPSIRSEAYNKHLATNGFHPLIATSMTALGLAGVANIYRDTALKSQATRWYLDAIRKTNSAITHPKEVTSDTTLLAITLLGMFEATSNEYTLHAWSEHVAGAASLVRIRGLNQFASPAGRRMYLHAIGLLTMNCLGDGSSLPAYVREMNEEIMKYSAGRDPRNRFFFLQQDVVNLRAEIMQDPAMSLQGILDRALELDLVAEKVFEDAGSEWSYDEVVLAEMSPLVFGATYHIYPSHATAQTWNWVRYTKIYIHDIIRNTILAGLSASPPAFVGTQYMLQLAKSVEQLQRVQSDILASVPQFLHDVPKVAPPLQSYPTPLPSPSTILSSTSPPSPESITEPSFETGSPQPFSKPHKLFFENFCSEGIPPEPSLVSSENISDRLPIVRISGGHSTLWALYIAGSMPTAERATQEFIIRCLGRFEREFGIMQAKVLAAAMRLKMARQDVDGICPSYLPKQAAPYVVPPKERQGSSEVDSAKLAQTSSIPTITSQPIIPSLPSFLDRPPEVRNAIYKALFRLERPLEIGQGQSEWPCRASGTSLLRTCRQIHKEAASVFYSGNEFKVSTLGYSGLWATILSASDWLREIGQHIEFVRHLLVDCSFLNEHLRITFHQDTVTSRYHSALTPTSPNANPEALNSLVSAVQLRAPSDLRVYLRCPRALKCVEVDTDGSTVKVVFNSSRSKRYRHDFTTVSYSMSDTKLLRRHPIPDSSFPLDDTVARSSIWPLIVENLVVFRGGVDWDLDNETITPAIPTILHASGSLGFIARRLFAKNDFVATVKSTKLRSDFDGFSRLKAWPKFFYSNLWIGEDENVTISLQIELQVPATLDEVRVEALSLLRPVRLDCFVQVHFMYRTTGSRVSGVKVRLETLKLQLLYLLTSLLEQFRHRCLLPCPALFMDGNGKLRDAQFLREDGSVETVSYCDDSEPEDSRKIDACLTKIGRLSRLYALQNPKYQDSLLGRAYQHAIAMPDWPPSTYYIV</sequence>
<dbReference type="CDD" id="cd00067">
    <property type="entry name" value="GAL4"/>
    <property type="match status" value="1"/>
</dbReference>
<dbReference type="Pfam" id="PF00172">
    <property type="entry name" value="Zn_clus"/>
    <property type="match status" value="1"/>
</dbReference>
<gene>
    <name evidence="4" type="ORF">EKO04_011524</name>
</gene>
<feature type="domain" description="Zn(2)-C6 fungal-type" evidence="3">
    <location>
        <begin position="10"/>
        <end position="38"/>
    </location>
</feature>
<name>A0A8H7MBB9_9PLEO</name>
<evidence type="ECO:0000256" key="2">
    <source>
        <dbReference type="SAM" id="MobiDB-lite"/>
    </source>
</evidence>
<feature type="compositionally biased region" description="Low complexity" evidence="2">
    <location>
        <begin position="452"/>
        <end position="471"/>
    </location>
</feature>
<reference evidence="4" key="1">
    <citation type="submission" date="2018-12" db="EMBL/GenBank/DDBJ databases">
        <authorList>
            <person name="Syme R.A."/>
            <person name="Farfan-Caceres L."/>
            <person name="Lichtenzveig J."/>
        </authorList>
    </citation>
    <scope>NUCLEOTIDE SEQUENCE</scope>
    <source>
        <strain evidence="4">Al4</strain>
    </source>
</reference>
<dbReference type="PROSITE" id="PS50048">
    <property type="entry name" value="ZN2_CY6_FUNGAL_2"/>
    <property type="match status" value="1"/>
</dbReference>
<dbReference type="InterPro" id="IPR036864">
    <property type="entry name" value="Zn2-C6_fun-type_DNA-bd_sf"/>
</dbReference>